<protein>
    <submittedName>
        <fullName evidence="5">Hsp20/alpha crystallin family protein</fullName>
    </submittedName>
</protein>
<dbReference type="InterPro" id="IPR002068">
    <property type="entry name" value="A-crystallin/Hsp20_dom"/>
</dbReference>
<gene>
    <name evidence="5" type="ORF">H3H37_17240</name>
</gene>
<dbReference type="InterPro" id="IPR007052">
    <property type="entry name" value="CS_dom"/>
</dbReference>
<dbReference type="Gene3D" id="2.60.40.790">
    <property type="match status" value="1"/>
</dbReference>
<reference evidence="5 6" key="1">
    <citation type="submission" date="2020-07" db="EMBL/GenBank/DDBJ databases">
        <title>Novel species isolated from subtropical streams in China.</title>
        <authorList>
            <person name="Lu H."/>
        </authorList>
    </citation>
    <scope>NUCLEOTIDE SEQUENCE [LARGE SCALE GENOMIC DNA]</scope>
    <source>
        <strain evidence="5 6">LX20W</strain>
    </source>
</reference>
<dbReference type="PANTHER" id="PTHR11527">
    <property type="entry name" value="HEAT-SHOCK PROTEIN 20 FAMILY MEMBER"/>
    <property type="match status" value="1"/>
</dbReference>
<dbReference type="InterPro" id="IPR031107">
    <property type="entry name" value="Small_HSP"/>
</dbReference>
<evidence type="ECO:0000259" key="3">
    <source>
        <dbReference type="PROSITE" id="PS01031"/>
    </source>
</evidence>
<accession>A0A7W2EUG7</accession>
<feature type="domain" description="CS" evidence="4">
    <location>
        <begin position="42"/>
        <end position="149"/>
    </location>
</feature>
<dbReference type="Pfam" id="PF00011">
    <property type="entry name" value="HSP20"/>
    <property type="match status" value="1"/>
</dbReference>
<dbReference type="RefSeq" id="WP_182164713.1">
    <property type="nucleotide sequence ID" value="NZ_JACEZT010000011.1"/>
</dbReference>
<evidence type="ECO:0000313" key="6">
    <source>
        <dbReference type="Proteomes" id="UP000534388"/>
    </source>
</evidence>
<feature type="domain" description="SHSP" evidence="3">
    <location>
        <begin position="38"/>
        <end position="149"/>
    </location>
</feature>
<sequence>MANQLRHFDPFGDLARMEPLRSVEDFFRDFGFKHAMRDLQKEALIKLDVTETDQAYNVKAEMPGMKKEDIKVDVDGNRVSISAETKRETEEKKGETVVRSERYYGQQYRSFSLEHDIDDSKVEAKYLDGVLELTLPKRANGSAKKIVVN</sequence>
<dbReference type="EMBL" id="JACEZT010000011">
    <property type="protein sequence ID" value="MBA5638806.1"/>
    <property type="molecule type" value="Genomic_DNA"/>
</dbReference>
<organism evidence="5 6">
    <name type="scientific">Rugamonas brunnea</name>
    <dbReference type="NCBI Taxonomy" id="2758569"/>
    <lineage>
        <taxon>Bacteria</taxon>
        <taxon>Pseudomonadati</taxon>
        <taxon>Pseudomonadota</taxon>
        <taxon>Betaproteobacteria</taxon>
        <taxon>Burkholderiales</taxon>
        <taxon>Oxalobacteraceae</taxon>
        <taxon>Telluria group</taxon>
        <taxon>Rugamonas</taxon>
    </lineage>
</organism>
<evidence type="ECO:0000313" key="5">
    <source>
        <dbReference type="EMBL" id="MBA5638806.1"/>
    </source>
</evidence>
<evidence type="ECO:0000256" key="2">
    <source>
        <dbReference type="RuleBase" id="RU003616"/>
    </source>
</evidence>
<dbReference type="PROSITE" id="PS51203">
    <property type="entry name" value="CS"/>
    <property type="match status" value="1"/>
</dbReference>
<evidence type="ECO:0000259" key="4">
    <source>
        <dbReference type="PROSITE" id="PS51203"/>
    </source>
</evidence>
<comment type="caution">
    <text evidence="5">The sequence shown here is derived from an EMBL/GenBank/DDBJ whole genome shotgun (WGS) entry which is preliminary data.</text>
</comment>
<dbReference type="SUPFAM" id="SSF49764">
    <property type="entry name" value="HSP20-like chaperones"/>
    <property type="match status" value="1"/>
</dbReference>
<name>A0A7W2EUG7_9BURK</name>
<dbReference type="PROSITE" id="PS01031">
    <property type="entry name" value="SHSP"/>
    <property type="match status" value="1"/>
</dbReference>
<keyword evidence="6" id="KW-1185">Reference proteome</keyword>
<comment type="similarity">
    <text evidence="1 2">Belongs to the small heat shock protein (HSP20) family.</text>
</comment>
<dbReference type="InterPro" id="IPR008978">
    <property type="entry name" value="HSP20-like_chaperone"/>
</dbReference>
<evidence type="ECO:0000256" key="1">
    <source>
        <dbReference type="PROSITE-ProRule" id="PRU00285"/>
    </source>
</evidence>
<proteinExistence type="inferred from homology"/>
<dbReference type="Proteomes" id="UP000534388">
    <property type="component" value="Unassembled WGS sequence"/>
</dbReference>
<dbReference type="AlphaFoldDB" id="A0A7W2EUG7"/>
<dbReference type="CDD" id="cd06471">
    <property type="entry name" value="ACD_LpsHSP_like"/>
    <property type="match status" value="1"/>
</dbReference>